<protein>
    <submittedName>
        <fullName evidence="1">16435_t:CDS:1</fullName>
    </submittedName>
</protein>
<comment type="caution">
    <text evidence="1">The sequence shown here is derived from an EMBL/GenBank/DDBJ whole genome shotgun (WGS) entry which is preliminary data.</text>
</comment>
<organism evidence="1 2">
    <name type="scientific">Acaulospora morrowiae</name>
    <dbReference type="NCBI Taxonomy" id="94023"/>
    <lineage>
        <taxon>Eukaryota</taxon>
        <taxon>Fungi</taxon>
        <taxon>Fungi incertae sedis</taxon>
        <taxon>Mucoromycota</taxon>
        <taxon>Glomeromycotina</taxon>
        <taxon>Glomeromycetes</taxon>
        <taxon>Diversisporales</taxon>
        <taxon>Acaulosporaceae</taxon>
        <taxon>Acaulospora</taxon>
    </lineage>
</organism>
<sequence>MLIPDELSSPFDNNSLIKLASGLAFFSQINEIQAKGYKDVEEIFGKVSGQCGNFRKFVTDSVEASYTLQEFAEEVL</sequence>
<gene>
    <name evidence="1" type="ORF">AMORRO_LOCUS17982</name>
</gene>
<feature type="non-terminal residue" evidence="1">
    <location>
        <position position="76"/>
    </location>
</feature>
<evidence type="ECO:0000313" key="1">
    <source>
        <dbReference type="EMBL" id="CAG8789139.1"/>
    </source>
</evidence>
<dbReference type="Proteomes" id="UP000789342">
    <property type="component" value="Unassembled WGS sequence"/>
</dbReference>
<reference evidence="1" key="1">
    <citation type="submission" date="2021-06" db="EMBL/GenBank/DDBJ databases">
        <authorList>
            <person name="Kallberg Y."/>
            <person name="Tangrot J."/>
            <person name="Rosling A."/>
        </authorList>
    </citation>
    <scope>NUCLEOTIDE SEQUENCE</scope>
    <source>
        <strain evidence="1">CL551</strain>
    </source>
</reference>
<keyword evidence="2" id="KW-1185">Reference proteome</keyword>
<evidence type="ECO:0000313" key="2">
    <source>
        <dbReference type="Proteomes" id="UP000789342"/>
    </source>
</evidence>
<proteinExistence type="predicted"/>
<name>A0A9N9P4G1_9GLOM</name>
<dbReference type="AlphaFoldDB" id="A0A9N9P4G1"/>
<accession>A0A9N9P4G1</accession>
<dbReference type="EMBL" id="CAJVPV010059674">
    <property type="protein sequence ID" value="CAG8789139.1"/>
    <property type="molecule type" value="Genomic_DNA"/>
</dbReference>